<protein>
    <recommendedName>
        <fullName evidence="8">Spermidine/putrescine import ATP-binding protein PotA</fullName>
        <ecNumber evidence="8">7.6.2.11</ecNumber>
    </recommendedName>
</protein>
<dbReference type="InterPro" id="IPR017871">
    <property type="entry name" value="ABC_transporter-like_CS"/>
</dbReference>
<evidence type="ECO:0000256" key="3">
    <source>
        <dbReference type="ARBA" id="ARBA00022519"/>
    </source>
</evidence>
<accession>A0ABU1SIZ8</accession>
<sequence>MKSLGNIRRSFAPWTDPSAKPYISFKNVTKKFGDFTAVDNLSLNIYNREFFALLGASGCGKSTLLRMLAGFEQPTTGEIVLDGQDLAGTPPYRRPVNMMFQSYALFPHMSVEKNIAFGLRQDGMPKSEIDDRVGQMLKLVKLEQFAKRKPNQLSGGQRQRVALARSLAKRPKVLLLDEPLGALDKKLREETQFELMDLQQSLGLTFVVVTHDQEEAMTMADRIAVMSHGKVVQVATPAEIYEAPNCRFVADFIGDVNILDGNVNTAQSGIVEIAIESGFTVRTASGDIPSAGSRASLAIRPEKLRVSPRPPANASVNAAEGEIWDIAYLGDMTVFHVKLKSGQVVKASSLNAVRAVEEPFAYDQNVWISFDENAGVLLKD</sequence>
<comment type="subunit">
    <text evidence="8">The complex is composed of two ATP-binding proteins (PotA), two transmembrane proteins (PotB and PotC) and a solute-binding protein (PotD).</text>
</comment>
<dbReference type="RefSeq" id="WP_310228765.1">
    <property type="nucleotide sequence ID" value="NZ_JAVDUP010000001.1"/>
</dbReference>
<evidence type="ECO:0000256" key="5">
    <source>
        <dbReference type="ARBA" id="ARBA00022840"/>
    </source>
</evidence>
<keyword evidence="6 8" id="KW-1278">Translocase</keyword>
<evidence type="ECO:0000259" key="9">
    <source>
        <dbReference type="PROSITE" id="PS50893"/>
    </source>
</evidence>
<dbReference type="EMBL" id="JAVDUP010000001">
    <property type="protein sequence ID" value="MDR6898964.1"/>
    <property type="molecule type" value="Genomic_DNA"/>
</dbReference>
<keyword evidence="11" id="KW-1185">Reference proteome</keyword>
<dbReference type="Pfam" id="PF00005">
    <property type="entry name" value="ABC_tran"/>
    <property type="match status" value="1"/>
</dbReference>
<dbReference type="PROSITE" id="PS00211">
    <property type="entry name" value="ABC_TRANSPORTER_1"/>
    <property type="match status" value="1"/>
</dbReference>
<dbReference type="InterPro" id="IPR013611">
    <property type="entry name" value="Transp-assoc_OB_typ2"/>
</dbReference>
<dbReference type="SMART" id="SM00382">
    <property type="entry name" value="AAA"/>
    <property type="match status" value="1"/>
</dbReference>
<comment type="similarity">
    <text evidence="8">Belongs to the ABC transporter superfamily. Spermidine/putrescine importer (TC 3.A.1.11.1) family.</text>
</comment>
<dbReference type="Pfam" id="PF08402">
    <property type="entry name" value="TOBE_2"/>
    <property type="match status" value="1"/>
</dbReference>
<keyword evidence="7 8" id="KW-0472">Membrane</keyword>
<dbReference type="InterPro" id="IPR050093">
    <property type="entry name" value="ABC_SmlMolc_Importer"/>
</dbReference>
<dbReference type="Proteomes" id="UP001250791">
    <property type="component" value="Unassembled WGS sequence"/>
</dbReference>
<dbReference type="InterPro" id="IPR005893">
    <property type="entry name" value="PotA-like"/>
</dbReference>
<dbReference type="InterPro" id="IPR003439">
    <property type="entry name" value="ABC_transporter-like_ATP-bd"/>
</dbReference>
<comment type="function">
    <text evidence="8">Part of the ABC transporter complex PotABCD involved in spermidine/putrescine import. Responsible for energy coupling to the transport system.</text>
</comment>
<gene>
    <name evidence="8" type="primary">potA</name>
    <name evidence="10" type="ORF">J2W52_000552</name>
</gene>
<keyword evidence="5 8" id="KW-0067">ATP-binding</keyword>
<dbReference type="InterPro" id="IPR017879">
    <property type="entry name" value="PotA_ATP-bd"/>
</dbReference>
<dbReference type="PANTHER" id="PTHR42781:SF5">
    <property type="entry name" value="PUTRESCINE TRANSPORT ATP-BINDING PROTEIN POTG"/>
    <property type="match status" value="1"/>
</dbReference>
<evidence type="ECO:0000256" key="6">
    <source>
        <dbReference type="ARBA" id="ARBA00022967"/>
    </source>
</evidence>
<dbReference type="PROSITE" id="PS50893">
    <property type="entry name" value="ABC_TRANSPORTER_2"/>
    <property type="match status" value="1"/>
</dbReference>
<dbReference type="GO" id="GO:0005524">
    <property type="term" value="F:ATP binding"/>
    <property type="evidence" value="ECO:0007669"/>
    <property type="project" value="UniProtKB-KW"/>
</dbReference>
<organism evidence="10 11">
    <name type="scientific">Rhizobium miluonense</name>
    <dbReference type="NCBI Taxonomy" id="411945"/>
    <lineage>
        <taxon>Bacteria</taxon>
        <taxon>Pseudomonadati</taxon>
        <taxon>Pseudomonadota</taxon>
        <taxon>Alphaproteobacteria</taxon>
        <taxon>Hyphomicrobiales</taxon>
        <taxon>Rhizobiaceae</taxon>
        <taxon>Rhizobium/Agrobacterium group</taxon>
        <taxon>Rhizobium</taxon>
    </lineage>
</organism>
<dbReference type="NCBIfam" id="TIGR01187">
    <property type="entry name" value="potA"/>
    <property type="match status" value="1"/>
</dbReference>
<comment type="catalytic activity">
    <reaction evidence="8">
        <text>ATP + H2O + polyamine-[polyamine-binding protein]Side 1 = ADP + phosphate + polyamineSide 2 + [polyamine-binding protein]Side 1.</text>
        <dbReference type="EC" id="7.6.2.11"/>
    </reaction>
</comment>
<dbReference type="InterPro" id="IPR008995">
    <property type="entry name" value="Mo/tungstate-bd_C_term_dom"/>
</dbReference>
<evidence type="ECO:0000256" key="7">
    <source>
        <dbReference type="ARBA" id="ARBA00023136"/>
    </source>
</evidence>
<feature type="domain" description="ABC transporter" evidence="9">
    <location>
        <begin position="23"/>
        <end position="253"/>
    </location>
</feature>
<evidence type="ECO:0000256" key="1">
    <source>
        <dbReference type="ARBA" id="ARBA00022448"/>
    </source>
</evidence>
<keyword evidence="2 8" id="KW-1003">Cell membrane</keyword>
<evidence type="ECO:0000313" key="11">
    <source>
        <dbReference type="Proteomes" id="UP001250791"/>
    </source>
</evidence>
<dbReference type="SUPFAM" id="SSF52540">
    <property type="entry name" value="P-loop containing nucleoside triphosphate hydrolases"/>
    <property type="match status" value="1"/>
</dbReference>
<dbReference type="PANTHER" id="PTHR42781">
    <property type="entry name" value="SPERMIDINE/PUTRESCINE IMPORT ATP-BINDING PROTEIN POTA"/>
    <property type="match status" value="1"/>
</dbReference>
<comment type="caution">
    <text evidence="10">The sequence shown here is derived from an EMBL/GenBank/DDBJ whole genome shotgun (WGS) entry which is preliminary data.</text>
</comment>
<keyword evidence="4 8" id="KW-0547">Nucleotide-binding</keyword>
<dbReference type="CDD" id="cd03300">
    <property type="entry name" value="ABC_PotA_N"/>
    <property type="match status" value="1"/>
</dbReference>
<evidence type="ECO:0000256" key="4">
    <source>
        <dbReference type="ARBA" id="ARBA00022741"/>
    </source>
</evidence>
<evidence type="ECO:0000256" key="2">
    <source>
        <dbReference type="ARBA" id="ARBA00022475"/>
    </source>
</evidence>
<keyword evidence="3" id="KW-0997">Cell inner membrane</keyword>
<dbReference type="SUPFAM" id="SSF50331">
    <property type="entry name" value="MOP-like"/>
    <property type="match status" value="1"/>
</dbReference>
<dbReference type="InterPro" id="IPR003593">
    <property type="entry name" value="AAA+_ATPase"/>
</dbReference>
<dbReference type="EC" id="7.6.2.11" evidence="8"/>
<evidence type="ECO:0000256" key="8">
    <source>
        <dbReference type="RuleBase" id="RU364083"/>
    </source>
</evidence>
<evidence type="ECO:0000313" key="10">
    <source>
        <dbReference type="EMBL" id="MDR6898964.1"/>
    </source>
</evidence>
<proteinExistence type="inferred from homology"/>
<dbReference type="Gene3D" id="3.40.50.300">
    <property type="entry name" value="P-loop containing nucleotide triphosphate hydrolases"/>
    <property type="match status" value="1"/>
</dbReference>
<reference evidence="10 11" key="1">
    <citation type="submission" date="2023-07" db="EMBL/GenBank/DDBJ databases">
        <title>Sorghum-associated microbial communities from plants grown in Nebraska, USA.</title>
        <authorList>
            <person name="Schachtman D."/>
        </authorList>
    </citation>
    <scope>NUCLEOTIDE SEQUENCE [LARGE SCALE GENOMIC DNA]</scope>
    <source>
        <strain evidence="10 11">3199</strain>
    </source>
</reference>
<dbReference type="Gene3D" id="2.40.50.100">
    <property type="match status" value="1"/>
</dbReference>
<name>A0ABU1SIZ8_9HYPH</name>
<keyword evidence="1 8" id="KW-0813">Transport</keyword>
<dbReference type="InterPro" id="IPR027417">
    <property type="entry name" value="P-loop_NTPase"/>
</dbReference>